<organism evidence="2 3">
    <name type="scientific">Synaphobranchus kaupii</name>
    <name type="common">Kaup's arrowtooth eel</name>
    <dbReference type="NCBI Taxonomy" id="118154"/>
    <lineage>
        <taxon>Eukaryota</taxon>
        <taxon>Metazoa</taxon>
        <taxon>Chordata</taxon>
        <taxon>Craniata</taxon>
        <taxon>Vertebrata</taxon>
        <taxon>Euteleostomi</taxon>
        <taxon>Actinopterygii</taxon>
        <taxon>Neopterygii</taxon>
        <taxon>Teleostei</taxon>
        <taxon>Anguilliformes</taxon>
        <taxon>Synaphobranchidae</taxon>
        <taxon>Synaphobranchus</taxon>
    </lineage>
</organism>
<keyword evidence="1" id="KW-1133">Transmembrane helix</keyword>
<dbReference type="OrthoDB" id="8951938at2759"/>
<dbReference type="Proteomes" id="UP001152622">
    <property type="component" value="Chromosome 7"/>
</dbReference>
<evidence type="ECO:0000313" key="3">
    <source>
        <dbReference type="Proteomes" id="UP001152622"/>
    </source>
</evidence>
<feature type="transmembrane region" description="Helical" evidence="1">
    <location>
        <begin position="25"/>
        <end position="43"/>
    </location>
</feature>
<sequence>MVAGITSFGLGVTLAATSPLSLAVILRVPILTGLLFFICGLLSSQLNRCSRLLHICFAVNIGCLSVAGVGIVVLTIDLSLEKAIIHHEQKAGQVKVLILCVTVLMAIISAILVSWLHREMCSIRKSPELPASPWKGATMTEPQK</sequence>
<keyword evidence="1" id="KW-0812">Transmembrane</keyword>
<feature type="transmembrane region" description="Helical" evidence="1">
    <location>
        <begin position="55"/>
        <end position="76"/>
    </location>
</feature>
<evidence type="ECO:0000313" key="2">
    <source>
        <dbReference type="EMBL" id="KAJ8354378.1"/>
    </source>
</evidence>
<protein>
    <submittedName>
        <fullName evidence="2">Uncharacterized protein</fullName>
    </submittedName>
</protein>
<dbReference type="EMBL" id="JAINUF010000007">
    <property type="protein sequence ID" value="KAJ8354378.1"/>
    <property type="molecule type" value="Genomic_DNA"/>
</dbReference>
<name>A0A9Q1IVW3_SYNKA</name>
<comment type="caution">
    <text evidence="2">The sequence shown here is derived from an EMBL/GenBank/DDBJ whole genome shotgun (WGS) entry which is preliminary data.</text>
</comment>
<dbReference type="AlphaFoldDB" id="A0A9Q1IVW3"/>
<gene>
    <name evidence="2" type="ORF">SKAU_G00219450</name>
</gene>
<proteinExistence type="predicted"/>
<keyword evidence="3" id="KW-1185">Reference proteome</keyword>
<reference evidence="2" key="1">
    <citation type="journal article" date="2023" name="Science">
        <title>Genome structures resolve the early diversification of teleost fishes.</title>
        <authorList>
            <person name="Parey E."/>
            <person name="Louis A."/>
            <person name="Montfort J."/>
            <person name="Bouchez O."/>
            <person name="Roques C."/>
            <person name="Iampietro C."/>
            <person name="Lluch J."/>
            <person name="Castinel A."/>
            <person name="Donnadieu C."/>
            <person name="Desvignes T."/>
            <person name="Floi Bucao C."/>
            <person name="Jouanno E."/>
            <person name="Wen M."/>
            <person name="Mejri S."/>
            <person name="Dirks R."/>
            <person name="Jansen H."/>
            <person name="Henkel C."/>
            <person name="Chen W.J."/>
            <person name="Zahm M."/>
            <person name="Cabau C."/>
            <person name="Klopp C."/>
            <person name="Thompson A.W."/>
            <person name="Robinson-Rechavi M."/>
            <person name="Braasch I."/>
            <person name="Lecointre G."/>
            <person name="Bobe J."/>
            <person name="Postlethwait J.H."/>
            <person name="Berthelot C."/>
            <person name="Roest Crollius H."/>
            <person name="Guiguen Y."/>
        </authorList>
    </citation>
    <scope>NUCLEOTIDE SEQUENCE</scope>
    <source>
        <strain evidence="2">WJC10195</strain>
    </source>
</reference>
<accession>A0A9Q1IVW3</accession>
<keyword evidence="1" id="KW-0472">Membrane</keyword>
<feature type="transmembrane region" description="Helical" evidence="1">
    <location>
        <begin position="96"/>
        <end position="116"/>
    </location>
</feature>
<evidence type="ECO:0000256" key="1">
    <source>
        <dbReference type="SAM" id="Phobius"/>
    </source>
</evidence>